<reference evidence="6 7" key="1">
    <citation type="submission" date="2006-02" db="EMBL/GenBank/DDBJ databases">
        <authorList>
            <person name="Moran M.A."/>
            <person name="Kjelleberg S."/>
            <person name="Egan S."/>
            <person name="Saunders N."/>
            <person name="Thomas T."/>
            <person name="Ferriera S."/>
            <person name="Johnson J."/>
            <person name="Kravitz S."/>
            <person name="Halpern A."/>
            <person name="Remington K."/>
            <person name="Beeson K."/>
            <person name="Tran B."/>
            <person name="Rogers Y.-H."/>
            <person name="Friedman R."/>
            <person name="Venter J.C."/>
        </authorList>
    </citation>
    <scope>NUCLEOTIDE SEQUENCE [LARGE SCALE GENOMIC DNA]</scope>
    <source>
        <strain evidence="6 7">D2</strain>
    </source>
</reference>
<dbReference type="PROSITE" id="PS51352">
    <property type="entry name" value="THIOREDOXIN_2"/>
    <property type="match status" value="1"/>
</dbReference>
<evidence type="ECO:0000256" key="3">
    <source>
        <dbReference type="PIRSR" id="PIRSR603782-1"/>
    </source>
</evidence>
<dbReference type="EMBL" id="AAOH01000009">
    <property type="protein sequence ID" value="EAR26842.1"/>
    <property type="molecule type" value="Genomic_DNA"/>
</dbReference>
<keyword evidence="2 3" id="KW-0186">Copper</keyword>
<dbReference type="InterPro" id="IPR036249">
    <property type="entry name" value="Thioredoxin-like_sf"/>
</dbReference>
<evidence type="ECO:0000256" key="2">
    <source>
        <dbReference type="ARBA" id="ARBA00023008"/>
    </source>
</evidence>
<dbReference type="Proteomes" id="UP000006201">
    <property type="component" value="Unassembled WGS sequence"/>
</dbReference>
<dbReference type="SUPFAM" id="SSF52833">
    <property type="entry name" value="Thioredoxin-like"/>
    <property type="match status" value="1"/>
</dbReference>
<dbReference type="OrthoDB" id="9790194at2"/>
<dbReference type="eggNOG" id="COG1999">
    <property type="taxonomic scope" value="Bacteria"/>
</dbReference>
<dbReference type="PANTHER" id="PTHR12151">
    <property type="entry name" value="ELECTRON TRANSPORT PROTIN SCO1/SENC FAMILY MEMBER"/>
    <property type="match status" value="1"/>
</dbReference>
<sequence length="201" mass="22813">MRFIFLVIMSAVLISLTGCQKEPPITQALVYENAKQLKPFELTNQNGQIISNEALIGSWNFLFLGYTSCPDICPMTLAKLQQVKRSLSSEFPVKVWFVSVDPNRDNSEKLKLYTQYFDPEFIAATADHPKLFPFVRDIGLMYAMADSKLTQYSVDHSASIALIDAKGQLRAIFKPEFAPNTIPTINTDQLIDDFKKIARFY</sequence>
<evidence type="ECO:0000313" key="7">
    <source>
        <dbReference type="Proteomes" id="UP000006201"/>
    </source>
</evidence>
<dbReference type="Gene3D" id="3.40.30.10">
    <property type="entry name" value="Glutaredoxin"/>
    <property type="match status" value="1"/>
</dbReference>
<evidence type="ECO:0000313" key="6">
    <source>
        <dbReference type="EMBL" id="EAR26842.1"/>
    </source>
</evidence>
<name>A4CEW3_9GAMM</name>
<feature type="domain" description="Thioredoxin" evidence="5">
    <location>
        <begin position="31"/>
        <end position="196"/>
    </location>
</feature>
<feature type="binding site" evidence="3">
    <location>
        <position position="156"/>
    </location>
    <ligand>
        <name>Cu cation</name>
        <dbReference type="ChEBI" id="CHEBI:23378"/>
    </ligand>
</feature>
<keyword evidence="7" id="KW-1185">Reference proteome</keyword>
<protein>
    <submittedName>
        <fullName evidence="6">Putative SCO1/SenC family protein (Copper-binding protein)</fullName>
    </submittedName>
</protein>
<keyword evidence="4" id="KW-1015">Disulfide bond</keyword>
<feature type="binding site" evidence="3">
    <location>
        <position position="69"/>
    </location>
    <ligand>
        <name>Cu cation</name>
        <dbReference type="ChEBI" id="CHEBI:23378"/>
    </ligand>
</feature>
<dbReference type="AlphaFoldDB" id="A4CEW3"/>
<comment type="caution">
    <text evidence="6">The sequence shown here is derived from an EMBL/GenBank/DDBJ whole genome shotgun (WGS) entry which is preliminary data.</text>
</comment>
<evidence type="ECO:0000259" key="5">
    <source>
        <dbReference type="PROSITE" id="PS51352"/>
    </source>
</evidence>
<dbReference type="InterPro" id="IPR013766">
    <property type="entry name" value="Thioredoxin_domain"/>
</dbReference>
<dbReference type="PANTHER" id="PTHR12151:SF25">
    <property type="entry name" value="LINALOOL DEHYDRATASE_ISOMERASE DOMAIN-CONTAINING PROTEIN"/>
    <property type="match status" value="1"/>
</dbReference>
<proteinExistence type="inferred from homology"/>
<comment type="similarity">
    <text evidence="1">Belongs to the SCO1/2 family.</text>
</comment>
<accession>A4CEW3</accession>
<feature type="disulfide bond" description="Redox-active" evidence="4">
    <location>
        <begin position="69"/>
        <end position="73"/>
    </location>
</feature>
<keyword evidence="3" id="KW-0479">Metal-binding</keyword>
<dbReference type="InterPro" id="IPR003782">
    <property type="entry name" value="SCO1/SenC"/>
</dbReference>
<dbReference type="PROSITE" id="PS51257">
    <property type="entry name" value="PROKAR_LIPOPROTEIN"/>
    <property type="match status" value="1"/>
</dbReference>
<dbReference type="STRING" id="87626.PTD2_16896"/>
<evidence type="ECO:0000256" key="4">
    <source>
        <dbReference type="PIRSR" id="PIRSR603782-2"/>
    </source>
</evidence>
<dbReference type="GO" id="GO:0046872">
    <property type="term" value="F:metal ion binding"/>
    <property type="evidence" value="ECO:0007669"/>
    <property type="project" value="UniProtKB-KW"/>
</dbReference>
<dbReference type="CDD" id="cd02968">
    <property type="entry name" value="SCO"/>
    <property type="match status" value="1"/>
</dbReference>
<dbReference type="HOGENOM" id="CLU_050131_3_2_6"/>
<feature type="binding site" evidence="3">
    <location>
        <position position="73"/>
    </location>
    <ligand>
        <name>Cu cation</name>
        <dbReference type="ChEBI" id="CHEBI:23378"/>
    </ligand>
</feature>
<evidence type="ECO:0000256" key="1">
    <source>
        <dbReference type="ARBA" id="ARBA00010996"/>
    </source>
</evidence>
<dbReference type="Pfam" id="PF02630">
    <property type="entry name" value="SCO1-SenC"/>
    <property type="match status" value="1"/>
</dbReference>
<dbReference type="RefSeq" id="WP_009840622.1">
    <property type="nucleotide sequence ID" value="NZ_CH959302.1"/>
</dbReference>
<organism evidence="6 7">
    <name type="scientific">Pseudoalteromonas tunicata D2</name>
    <dbReference type="NCBI Taxonomy" id="87626"/>
    <lineage>
        <taxon>Bacteria</taxon>
        <taxon>Pseudomonadati</taxon>
        <taxon>Pseudomonadota</taxon>
        <taxon>Gammaproteobacteria</taxon>
        <taxon>Alteromonadales</taxon>
        <taxon>Pseudoalteromonadaceae</taxon>
        <taxon>Pseudoalteromonas</taxon>
    </lineage>
</organism>
<gene>
    <name evidence="6" type="ORF">PTD2_16896</name>
</gene>